<dbReference type="AlphaFoldDB" id="A0A3E0K8H8"/>
<comment type="caution">
    <text evidence="1">The sequence shown here is derived from an EMBL/GenBank/DDBJ whole genome shotgun (WGS) entry which is preliminary data.</text>
</comment>
<protein>
    <submittedName>
        <fullName evidence="1">Uncharacterized protein</fullName>
    </submittedName>
</protein>
<name>A0A3E0K8H8_9BACI</name>
<evidence type="ECO:0000313" key="1">
    <source>
        <dbReference type="EMBL" id="REJ31145.1"/>
    </source>
</evidence>
<proteinExistence type="predicted"/>
<reference evidence="1 2" key="1">
    <citation type="submission" date="2018-03" db="EMBL/GenBank/DDBJ databases">
        <authorList>
            <person name="Keele B.F."/>
        </authorList>
    </citation>
    <scope>NUCLEOTIDE SEQUENCE [LARGE SCALE GENOMIC DNA]</scope>
    <source>
        <strain evidence="1">ZCTH4_d</strain>
    </source>
</reference>
<sequence>MSFFYPFKEKNDCKNVKKEAGVPDLSRNRNNFVEDALEKTNPLGHALHRNDFTQRYLPAHPFSAFCQ</sequence>
<dbReference type="Proteomes" id="UP000257014">
    <property type="component" value="Unassembled WGS sequence"/>
</dbReference>
<dbReference type="EMBL" id="QEWE01000007">
    <property type="protein sequence ID" value="REJ31145.1"/>
    <property type="molecule type" value="Genomic_DNA"/>
</dbReference>
<evidence type="ECO:0000313" key="2">
    <source>
        <dbReference type="Proteomes" id="UP000257014"/>
    </source>
</evidence>
<organism evidence="1 2">
    <name type="scientific">Caldibacillus debilis</name>
    <dbReference type="NCBI Taxonomy" id="301148"/>
    <lineage>
        <taxon>Bacteria</taxon>
        <taxon>Bacillati</taxon>
        <taxon>Bacillota</taxon>
        <taxon>Bacilli</taxon>
        <taxon>Bacillales</taxon>
        <taxon>Bacillaceae</taxon>
        <taxon>Caldibacillus</taxon>
    </lineage>
</organism>
<gene>
    <name evidence="1" type="ORF">C6P37_02070</name>
</gene>
<accession>A0A3E0K8H8</accession>
<dbReference type="RefSeq" id="WP_276642417.1">
    <property type="nucleotide sequence ID" value="NZ_QEWE01000007.1"/>
</dbReference>